<accession>A0ABQ8JFW5</accession>
<evidence type="ECO:0000313" key="2">
    <source>
        <dbReference type="EMBL" id="KAH9421317.1"/>
    </source>
</evidence>
<sequence length="161" mass="17242">MKKILNIIQLIIHYFTTWGDDADEAIGDDDSYFDEDCPYFEVEANGDDEDSYFALLSAAGDDVVFLSFGGFCTCSVSIFSITGVSTIDISTGFSLFILIIVDCCCADDGIKVLCSGGRVGGPISLVVNLGFSGVEKIFENHFLTVPCLSIESAVVVGISLE</sequence>
<protein>
    <submittedName>
        <fullName evidence="2">Uncharacterized protein</fullName>
    </submittedName>
</protein>
<name>A0ABQ8JFW5_DERPT</name>
<reference evidence="2 3" key="1">
    <citation type="journal article" date="2018" name="J. Allergy Clin. Immunol.">
        <title>High-quality assembly of Dermatophagoides pteronyssinus genome and transcriptome reveals a wide range of novel allergens.</title>
        <authorList>
            <person name="Liu X.Y."/>
            <person name="Yang K.Y."/>
            <person name="Wang M.Q."/>
            <person name="Kwok J.S."/>
            <person name="Zeng X."/>
            <person name="Yang Z."/>
            <person name="Xiao X.J."/>
            <person name="Lau C.P."/>
            <person name="Li Y."/>
            <person name="Huang Z.M."/>
            <person name="Ba J.G."/>
            <person name="Yim A.K."/>
            <person name="Ouyang C.Y."/>
            <person name="Ngai S.M."/>
            <person name="Chan T.F."/>
            <person name="Leung E.L."/>
            <person name="Liu L."/>
            <person name="Liu Z.G."/>
            <person name="Tsui S.K."/>
        </authorList>
    </citation>
    <scope>NUCLEOTIDE SEQUENCE [LARGE SCALE GENOMIC DNA]</scope>
    <source>
        <strain evidence="2">Derp</strain>
    </source>
</reference>
<dbReference type="EMBL" id="NJHN03000043">
    <property type="protein sequence ID" value="KAH9421317.1"/>
    <property type="molecule type" value="Genomic_DNA"/>
</dbReference>
<evidence type="ECO:0000313" key="3">
    <source>
        <dbReference type="Proteomes" id="UP000887458"/>
    </source>
</evidence>
<reference evidence="2 3" key="2">
    <citation type="journal article" date="2022" name="Mol. Biol. Evol.">
        <title>Comparative Genomics Reveals Insights into the Divergent Evolution of Astigmatic Mites and Household Pest Adaptations.</title>
        <authorList>
            <person name="Xiong Q."/>
            <person name="Wan A.T."/>
            <person name="Liu X."/>
            <person name="Fung C.S."/>
            <person name="Xiao X."/>
            <person name="Malainual N."/>
            <person name="Hou J."/>
            <person name="Wang L."/>
            <person name="Wang M."/>
            <person name="Yang K.Y."/>
            <person name="Cui Y."/>
            <person name="Leung E.L."/>
            <person name="Nong W."/>
            <person name="Shin S.K."/>
            <person name="Au S.W."/>
            <person name="Jeong K.Y."/>
            <person name="Chew F.T."/>
            <person name="Hui J.H."/>
            <person name="Leung T.F."/>
            <person name="Tungtrongchitr A."/>
            <person name="Zhong N."/>
            <person name="Liu Z."/>
            <person name="Tsui S.K."/>
        </authorList>
    </citation>
    <scope>NUCLEOTIDE SEQUENCE [LARGE SCALE GENOMIC DNA]</scope>
    <source>
        <strain evidence="2">Derp</strain>
    </source>
</reference>
<proteinExistence type="predicted"/>
<gene>
    <name evidence="2" type="ORF">DERP_013767</name>
</gene>
<organism evidence="2 3">
    <name type="scientific">Dermatophagoides pteronyssinus</name>
    <name type="common">European house dust mite</name>
    <dbReference type="NCBI Taxonomy" id="6956"/>
    <lineage>
        <taxon>Eukaryota</taxon>
        <taxon>Metazoa</taxon>
        <taxon>Ecdysozoa</taxon>
        <taxon>Arthropoda</taxon>
        <taxon>Chelicerata</taxon>
        <taxon>Arachnida</taxon>
        <taxon>Acari</taxon>
        <taxon>Acariformes</taxon>
        <taxon>Sarcoptiformes</taxon>
        <taxon>Astigmata</taxon>
        <taxon>Psoroptidia</taxon>
        <taxon>Analgoidea</taxon>
        <taxon>Pyroglyphidae</taxon>
        <taxon>Dermatophagoidinae</taxon>
        <taxon>Dermatophagoides</taxon>
    </lineage>
</organism>
<keyword evidence="1" id="KW-0732">Signal</keyword>
<feature type="chain" id="PRO_5045514107" evidence="1">
    <location>
        <begin position="20"/>
        <end position="161"/>
    </location>
</feature>
<evidence type="ECO:0000256" key="1">
    <source>
        <dbReference type="SAM" id="SignalP"/>
    </source>
</evidence>
<comment type="caution">
    <text evidence="2">The sequence shown here is derived from an EMBL/GenBank/DDBJ whole genome shotgun (WGS) entry which is preliminary data.</text>
</comment>
<dbReference type="Proteomes" id="UP000887458">
    <property type="component" value="Unassembled WGS sequence"/>
</dbReference>
<feature type="signal peptide" evidence="1">
    <location>
        <begin position="1"/>
        <end position="19"/>
    </location>
</feature>
<keyword evidence="3" id="KW-1185">Reference proteome</keyword>